<organism evidence="1 2">
    <name type="scientific">Pararge aegeria aegeria</name>
    <dbReference type="NCBI Taxonomy" id="348720"/>
    <lineage>
        <taxon>Eukaryota</taxon>
        <taxon>Metazoa</taxon>
        <taxon>Ecdysozoa</taxon>
        <taxon>Arthropoda</taxon>
        <taxon>Hexapoda</taxon>
        <taxon>Insecta</taxon>
        <taxon>Pterygota</taxon>
        <taxon>Neoptera</taxon>
        <taxon>Endopterygota</taxon>
        <taxon>Lepidoptera</taxon>
        <taxon>Glossata</taxon>
        <taxon>Ditrysia</taxon>
        <taxon>Papilionoidea</taxon>
        <taxon>Nymphalidae</taxon>
        <taxon>Satyrinae</taxon>
        <taxon>Satyrini</taxon>
        <taxon>Parargina</taxon>
        <taxon>Pararge</taxon>
    </lineage>
</organism>
<comment type="caution">
    <text evidence="1">The sequence shown here is derived from an EMBL/GenBank/DDBJ whole genome shotgun (WGS) entry which is preliminary data.</text>
</comment>
<evidence type="ECO:0000313" key="1">
    <source>
        <dbReference type="EMBL" id="CAH2237636.1"/>
    </source>
</evidence>
<dbReference type="AlphaFoldDB" id="A0A8S4RJG4"/>
<sequence length="165" mass="19399">MDCQVRPHVEYCSHLWAGAPLYQLLPFDRIQKRTVRLVDNPKWTCSLESLGHRRNVSSLCVFYRLYNGECSEELFALIPLSLFSDRTSRRRNKFHPHHLDAWYSSTVRNTRSFLPRTCKLWNNLPSDVFPQKYYLGLFKGRINKFLKSRQRIGGSTGAADVYGRR</sequence>
<dbReference type="EMBL" id="CAKXAJ010025283">
    <property type="protein sequence ID" value="CAH2237636.1"/>
    <property type="molecule type" value="Genomic_DNA"/>
</dbReference>
<evidence type="ECO:0000313" key="2">
    <source>
        <dbReference type="Proteomes" id="UP000838756"/>
    </source>
</evidence>
<gene>
    <name evidence="1" type="primary">jg18861</name>
    <name evidence="1" type="ORF">PAEG_LOCUS14887</name>
</gene>
<keyword evidence="2" id="KW-1185">Reference proteome</keyword>
<protein>
    <submittedName>
        <fullName evidence="1">Jg18861 protein</fullName>
    </submittedName>
</protein>
<reference evidence="1" key="1">
    <citation type="submission" date="2022-03" db="EMBL/GenBank/DDBJ databases">
        <authorList>
            <person name="Lindestad O."/>
        </authorList>
    </citation>
    <scope>NUCLEOTIDE SEQUENCE</scope>
</reference>
<proteinExistence type="predicted"/>
<dbReference type="Proteomes" id="UP000838756">
    <property type="component" value="Unassembled WGS sequence"/>
</dbReference>
<dbReference type="OrthoDB" id="7480422at2759"/>
<name>A0A8S4RJG4_9NEOP</name>
<accession>A0A8S4RJG4</accession>